<keyword evidence="3" id="KW-1185">Reference proteome</keyword>
<dbReference type="RefSeq" id="WP_243488661.1">
    <property type="nucleotide sequence ID" value="NZ_CP063361.1"/>
</dbReference>
<dbReference type="EMBL" id="CP063361">
    <property type="protein sequence ID" value="UOD27402.1"/>
    <property type="molecule type" value="Genomic_DNA"/>
</dbReference>
<sequence length="223" mass="25513">MTVYRSRRLNLKRQHARNTQTPGAARMAAAPALPPAPVELEWCSDFHDKNMPEETPPRFSVLFFIEEQPFMTSFLLIHVLFFVLLLTNEKMYHLVANNMFAVVLWLTCVVTVWSIGSLGKSGKEVVFYQIDVESEQLLLHLRGSANGIRIMNLSFYSITSIQAFKYQSYSTTCGIDIDYLDERLKLRKLQVPDVLPQKLAEAHMSVLRPALALKVQDTLTYDN</sequence>
<keyword evidence="1" id="KW-0472">Membrane</keyword>
<gene>
    <name evidence="2" type="ORF">INH39_17880</name>
</gene>
<keyword evidence="1" id="KW-0812">Transmembrane</keyword>
<feature type="transmembrane region" description="Helical" evidence="1">
    <location>
        <begin position="70"/>
        <end position="87"/>
    </location>
</feature>
<evidence type="ECO:0000256" key="1">
    <source>
        <dbReference type="SAM" id="Phobius"/>
    </source>
</evidence>
<evidence type="ECO:0008006" key="4">
    <source>
        <dbReference type="Google" id="ProtNLM"/>
    </source>
</evidence>
<feature type="transmembrane region" description="Helical" evidence="1">
    <location>
        <begin position="99"/>
        <end position="119"/>
    </location>
</feature>
<keyword evidence="1" id="KW-1133">Transmembrane helix</keyword>
<evidence type="ECO:0000313" key="3">
    <source>
        <dbReference type="Proteomes" id="UP000831532"/>
    </source>
</evidence>
<dbReference type="Proteomes" id="UP000831532">
    <property type="component" value="Chromosome"/>
</dbReference>
<name>A0ABY3ZYG8_9BURK</name>
<organism evidence="2 3">
    <name type="scientific">Massilia violaceinigra</name>
    <dbReference type="NCBI Taxonomy" id="2045208"/>
    <lineage>
        <taxon>Bacteria</taxon>
        <taxon>Pseudomonadati</taxon>
        <taxon>Pseudomonadota</taxon>
        <taxon>Betaproteobacteria</taxon>
        <taxon>Burkholderiales</taxon>
        <taxon>Oxalobacteraceae</taxon>
        <taxon>Telluria group</taxon>
        <taxon>Massilia</taxon>
    </lineage>
</organism>
<reference evidence="2 3" key="1">
    <citation type="submission" date="2020-10" db="EMBL/GenBank/DDBJ databases">
        <title>Genome analysis of Massilia species.</title>
        <authorList>
            <person name="Jung D.-H."/>
        </authorList>
    </citation>
    <scope>NUCLEOTIDE SEQUENCE [LARGE SCALE GENOMIC DNA]</scope>
    <source>
        <strain evidence="3">sipir</strain>
    </source>
</reference>
<protein>
    <recommendedName>
        <fullName evidence="4">DUF304 domain-containing protein</fullName>
    </recommendedName>
</protein>
<evidence type="ECO:0000313" key="2">
    <source>
        <dbReference type="EMBL" id="UOD27402.1"/>
    </source>
</evidence>
<proteinExistence type="predicted"/>
<accession>A0ABY3ZYG8</accession>